<proteinExistence type="predicted"/>
<name>A0AAW6E1J0_9FIRM</name>
<protein>
    <submittedName>
        <fullName evidence="1">Phage portal protein</fullName>
    </submittedName>
</protein>
<gene>
    <name evidence="1" type="ORF">PNV70_12825</name>
</gene>
<dbReference type="EMBL" id="JAQMLS010000010">
    <property type="protein sequence ID" value="MDB8742947.1"/>
    <property type="molecule type" value="Genomic_DNA"/>
</dbReference>
<organism evidence="1 2">
    <name type="scientific">Ruminococcus bicirculans</name>
    <name type="common">ex Wegman et al. 2014</name>
    <dbReference type="NCBI Taxonomy" id="1160721"/>
    <lineage>
        <taxon>Bacteria</taxon>
        <taxon>Bacillati</taxon>
        <taxon>Bacillota</taxon>
        <taxon>Clostridia</taxon>
        <taxon>Eubacteriales</taxon>
        <taxon>Oscillospiraceae</taxon>
        <taxon>Ruminococcus</taxon>
    </lineage>
</organism>
<dbReference type="RefSeq" id="WP_195552110.1">
    <property type="nucleotide sequence ID" value="NZ_JADMNX010000010.1"/>
</dbReference>
<evidence type="ECO:0000313" key="1">
    <source>
        <dbReference type="EMBL" id="MDB8742947.1"/>
    </source>
</evidence>
<accession>A0AAW6E1J0</accession>
<sequence>MTNEIYGIDYLRRRLADKQTRVLLRYKYYEMKNNAQDFSSLAPEKFKGLKETVGWCAKAVDSLADRLQFDEFQNDEFDLSEIFLSNNQDILIDSAVLSALISACSFVYIREDNGYPRLQVIDGSNATGIIDPVTNLLTEGYAVLERDSMGVVKTEAYFMVGMTEIYSHGVLVQRIPNAAPYALLVPIIYRPDAKRPFGHSRISRACIAYTQTALRTIKRSEVSAEFYSFPQKYVLGLSEDAEFNNRLATISSFLNFTKDGDGDHPIVGQFQQQSMTPYTEQLRTLASLFAGETGLTLDDLGFATENPSSAEAIKAGHENLRLTARKAQRTFGTGLLNVGYLAVCIRDRYAYQRDAFRDTKVAWLPIFEPDAAALSGVGDAILKINQAVPDYLGARNIKALTGMESDGK</sequence>
<evidence type="ECO:0000313" key="2">
    <source>
        <dbReference type="Proteomes" id="UP001211421"/>
    </source>
</evidence>
<dbReference type="AlphaFoldDB" id="A0AAW6E1J0"/>
<dbReference type="Proteomes" id="UP001211421">
    <property type="component" value="Unassembled WGS sequence"/>
</dbReference>
<reference evidence="1" key="1">
    <citation type="submission" date="2023-01" db="EMBL/GenBank/DDBJ databases">
        <title>Human gut microbiome strain richness.</title>
        <authorList>
            <person name="Chen-Liaw A."/>
        </authorList>
    </citation>
    <scope>NUCLEOTIDE SEQUENCE</scope>
    <source>
        <strain evidence="1">D59st1_B8_D59t2_181005</strain>
    </source>
</reference>
<comment type="caution">
    <text evidence="1">The sequence shown here is derived from an EMBL/GenBank/DDBJ whole genome shotgun (WGS) entry which is preliminary data.</text>
</comment>